<dbReference type="AlphaFoldDB" id="A0A037ZGM1"/>
<dbReference type="Gene3D" id="1.10.10.10">
    <property type="entry name" value="Winged helix-like DNA-binding domain superfamily/Winged helix DNA-binding domain"/>
    <property type="match status" value="1"/>
</dbReference>
<evidence type="ECO:0000313" key="2">
    <source>
        <dbReference type="EMBL" id="KAJ55610.1"/>
    </source>
</evidence>
<dbReference type="PANTHER" id="PTHR33164:SF57">
    <property type="entry name" value="MARR-FAMILY TRANSCRIPTIONAL REGULATOR"/>
    <property type="match status" value="1"/>
</dbReference>
<dbReference type="EMBL" id="JFKE01000004">
    <property type="protein sequence ID" value="KAJ55610.1"/>
    <property type="molecule type" value="Genomic_DNA"/>
</dbReference>
<evidence type="ECO:0000259" key="1">
    <source>
        <dbReference type="PROSITE" id="PS50995"/>
    </source>
</evidence>
<dbReference type="Pfam" id="PF01047">
    <property type="entry name" value="MarR"/>
    <property type="match status" value="1"/>
</dbReference>
<dbReference type="GO" id="GO:0003700">
    <property type="term" value="F:DNA-binding transcription factor activity"/>
    <property type="evidence" value="ECO:0007669"/>
    <property type="project" value="InterPro"/>
</dbReference>
<dbReference type="GO" id="GO:0006950">
    <property type="term" value="P:response to stress"/>
    <property type="evidence" value="ECO:0007669"/>
    <property type="project" value="TreeGrafter"/>
</dbReference>
<dbReference type="PRINTS" id="PR00598">
    <property type="entry name" value="HTHMARR"/>
</dbReference>
<keyword evidence="3" id="KW-1185">Reference proteome</keyword>
<dbReference type="InterPro" id="IPR036388">
    <property type="entry name" value="WH-like_DNA-bd_sf"/>
</dbReference>
<reference evidence="2 3" key="1">
    <citation type="submission" date="2014-03" db="EMBL/GenBank/DDBJ databases">
        <title>Draft Genome Sequence of Actibacterium mucosum KCTC 23349, a Marine Alphaproteobacterium with Complex Ionic Requirements Isolated from Mediterranean Seawater at Malvarrosa Beach, Valencia, Spain.</title>
        <authorList>
            <person name="Arahal D.R."/>
            <person name="Shao Z."/>
            <person name="Lai Q."/>
            <person name="Pujalte M.J."/>
        </authorList>
    </citation>
    <scope>NUCLEOTIDE SEQUENCE [LARGE SCALE GENOMIC DNA]</scope>
    <source>
        <strain evidence="2 3">KCTC 23349</strain>
    </source>
</reference>
<dbReference type="InterPro" id="IPR000835">
    <property type="entry name" value="HTH_MarR-typ"/>
</dbReference>
<sequence>MPDADIARLTDRFMRQIQSRLNRAAPQFDRFHVGPGGGMMLMTLAEIAPARLHQLVEQMARDKSQITRQVKVLEGKGLITRAPDPDDARGWVLSLSPLGETFVAELEHAVADALSNVLAPLSPQDTETLRNLLARL</sequence>
<name>A0A037ZGM1_9RHOB</name>
<dbReference type="Proteomes" id="UP000026249">
    <property type="component" value="Unassembled WGS sequence"/>
</dbReference>
<comment type="caution">
    <text evidence="2">The sequence shown here is derived from an EMBL/GenBank/DDBJ whole genome shotgun (WGS) entry which is preliminary data.</text>
</comment>
<evidence type="ECO:0000313" key="3">
    <source>
        <dbReference type="Proteomes" id="UP000026249"/>
    </source>
</evidence>
<organism evidence="2 3">
    <name type="scientific">Actibacterium mucosum KCTC 23349</name>
    <dbReference type="NCBI Taxonomy" id="1454373"/>
    <lineage>
        <taxon>Bacteria</taxon>
        <taxon>Pseudomonadati</taxon>
        <taxon>Pseudomonadota</taxon>
        <taxon>Alphaproteobacteria</taxon>
        <taxon>Rhodobacterales</taxon>
        <taxon>Roseobacteraceae</taxon>
        <taxon>Actibacterium</taxon>
    </lineage>
</organism>
<dbReference type="STRING" id="1454373.ACMU_13030"/>
<accession>A0A037ZGM1</accession>
<dbReference type="PROSITE" id="PS50995">
    <property type="entry name" value="HTH_MARR_2"/>
    <property type="match status" value="1"/>
</dbReference>
<dbReference type="SUPFAM" id="SSF46785">
    <property type="entry name" value="Winged helix' DNA-binding domain"/>
    <property type="match status" value="1"/>
</dbReference>
<gene>
    <name evidence="2" type="ORF">ACMU_13030</name>
</gene>
<feature type="domain" description="HTH marR-type" evidence="1">
    <location>
        <begin position="3"/>
        <end position="136"/>
    </location>
</feature>
<dbReference type="InterPro" id="IPR039422">
    <property type="entry name" value="MarR/SlyA-like"/>
</dbReference>
<protein>
    <recommendedName>
        <fullName evidence="1">HTH marR-type domain-containing protein</fullName>
    </recommendedName>
</protein>
<dbReference type="SMART" id="SM00347">
    <property type="entry name" value="HTH_MARR"/>
    <property type="match status" value="1"/>
</dbReference>
<dbReference type="PANTHER" id="PTHR33164">
    <property type="entry name" value="TRANSCRIPTIONAL REGULATOR, MARR FAMILY"/>
    <property type="match status" value="1"/>
</dbReference>
<dbReference type="InterPro" id="IPR036390">
    <property type="entry name" value="WH_DNA-bd_sf"/>
</dbReference>
<proteinExistence type="predicted"/>